<reference evidence="1 2" key="1">
    <citation type="submission" date="2014-04" db="EMBL/GenBank/DDBJ databases">
        <authorList>
            <consortium name="DOE Joint Genome Institute"/>
            <person name="Kuo A."/>
            <person name="Gay G."/>
            <person name="Dore J."/>
            <person name="Kohler A."/>
            <person name="Nagy L.G."/>
            <person name="Floudas D."/>
            <person name="Copeland A."/>
            <person name="Barry K.W."/>
            <person name="Cichocki N."/>
            <person name="Veneault-Fourrey C."/>
            <person name="LaButti K."/>
            <person name="Lindquist E.A."/>
            <person name="Lipzen A."/>
            <person name="Lundell T."/>
            <person name="Morin E."/>
            <person name="Murat C."/>
            <person name="Sun H."/>
            <person name="Tunlid A."/>
            <person name="Henrissat B."/>
            <person name="Grigoriev I.V."/>
            <person name="Hibbett D.S."/>
            <person name="Martin F."/>
            <person name="Nordberg H.P."/>
            <person name="Cantor M.N."/>
            <person name="Hua S.X."/>
        </authorList>
    </citation>
    <scope>NUCLEOTIDE SEQUENCE [LARGE SCALE GENOMIC DNA]</scope>
    <source>
        <strain evidence="2">h7</strain>
    </source>
</reference>
<name>A0A0C2YUY2_HEBCY</name>
<dbReference type="AlphaFoldDB" id="A0A0C2YUY2"/>
<dbReference type="HOGENOM" id="CLU_3068927_0_0_1"/>
<dbReference type="EMBL" id="KN831773">
    <property type="protein sequence ID" value="KIM44822.1"/>
    <property type="molecule type" value="Genomic_DNA"/>
</dbReference>
<reference evidence="2" key="2">
    <citation type="submission" date="2015-01" db="EMBL/GenBank/DDBJ databases">
        <title>Evolutionary Origins and Diversification of the Mycorrhizal Mutualists.</title>
        <authorList>
            <consortium name="DOE Joint Genome Institute"/>
            <consortium name="Mycorrhizal Genomics Consortium"/>
            <person name="Kohler A."/>
            <person name="Kuo A."/>
            <person name="Nagy L.G."/>
            <person name="Floudas D."/>
            <person name="Copeland A."/>
            <person name="Barry K.W."/>
            <person name="Cichocki N."/>
            <person name="Veneault-Fourrey C."/>
            <person name="LaButti K."/>
            <person name="Lindquist E.A."/>
            <person name="Lipzen A."/>
            <person name="Lundell T."/>
            <person name="Morin E."/>
            <person name="Murat C."/>
            <person name="Riley R."/>
            <person name="Ohm R."/>
            <person name="Sun H."/>
            <person name="Tunlid A."/>
            <person name="Henrissat B."/>
            <person name="Grigoriev I.V."/>
            <person name="Hibbett D.S."/>
            <person name="Martin F."/>
        </authorList>
    </citation>
    <scope>NUCLEOTIDE SEQUENCE [LARGE SCALE GENOMIC DNA]</scope>
    <source>
        <strain evidence="2">h7</strain>
    </source>
</reference>
<protein>
    <submittedName>
        <fullName evidence="1">Uncharacterized protein</fullName>
    </submittedName>
</protein>
<evidence type="ECO:0000313" key="2">
    <source>
        <dbReference type="Proteomes" id="UP000053424"/>
    </source>
</evidence>
<gene>
    <name evidence="1" type="ORF">M413DRAFT_442789</name>
</gene>
<proteinExistence type="predicted"/>
<accession>A0A0C2YUY2</accession>
<keyword evidence="2" id="KW-1185">Reference proteome</keyword>
<dbReference type="Proteomes" id="UP000053424">
    <property type="component" value="Unassembled WGS sequence"/>
</dbReference>
<organism evidence="1 2">
    <name type="scientific">Hebeloma cylindrosporum</name>
    <dbReference type="NCBI Taxonomy" id="76867"/>
    <lineage>
        <taxon>Eukaryota</taxon>
        <taxon>Fungi</taxon>
        <taxon>Dikarya</taxon>
        <taxon>Basidiomycota</taxon>
        <taxon>Agaricomycotina</taxon>
        <taxon>Agaricomycetes</taxon>
        <taxon>Agaricomycetidae</taxon>
        <taxon>Agaricales</taxon>
        <taxon>Agaricineae</taxon>
        <taxon>Hymenogastraceae</taxon>
        <taxon>Hebeloma</taxon>
    </lineage>
</organism>
<sequence length="53" mass="6227">MARLYNSFFAFWASKEDFENNYPDLLSSHGEPWAVGMRHNGDNMDRGRFQVTI</sequence>
<evidence type="ECO:0000313" key="1">
    <source>
        <dbReference type="EMBL" id="KIM44822.1"/>
    </source>
</evidence>